<dbReference type="Proteomes" id="UP000681722">
    <property type="component" value="Unassembled WGS sequence"/>
</dbReference>
<name>A0A814G9T8_9BILA</name>
<accession>A0A814G9T8</accession>
<comment type="caution">
    <text evidence="3">The sequence shown here is derived from an EMBL/GenBank/DDBJ whole genome shotgun (WGS) entry which is preliminary data.</text>
</comment>
<evidence type="ECO:0000313" key="5">
    <source>
        <dbReference type="Proteomes" id="UP000663829"/>
    </source>
</evidence>
<evidence type="ECO:0000313" key="4">
    <source>
        <dbReference type="EMBL" id="CAF3765295.1"/>
    </source>
</evidence>
<feature type="transmembrane region" description="Helical" evidence="2">
    <location>
        <begin position="20"/>
        <end position="44"/>
    </location>
</feature>
<feature type="compositionally biased region" description="Pro residues" evidence="1">
    <location>
        <begin position="83"/>
        <end position="93"/>
    </location>
</feature>
<evidence type="ECO:0000256" key="1">
    <source>
        <dbReference type="SAM" id="MobiDB-lite"/>
    </source>
</evidence>
<feature type="region of interest" description="Disordered" evidence="1">
    <location>
        <begin position="81"/>
        <end position="111"/>
    </location>
</feature>
<keyword evidence="2" id="KW-0472">Membrane</keyword>
<sequence length="111" mass="12369">MSSKRFYNYDVDSGYSTRAIIVIVIGVLLGISVLISFTVLILCLRKRNQRRLTYPGFVLQQHPNLNGGYYINSPPISVINPHYPSPQSQPPPYTTSLSSPDTKYPTSLPAP</sequence>
<dbReference type="EMBL" id="CAJNOQ010003065">
    <property type="protein sequence ID" value="CAF0993466.1"/>
    <property type="molecule type" value="Genomic_DNA"/>
</dbReference>
<keyword evidence="5" id="KW-1185">Reference proteome</keyword>
<keyword evidence="2" id="KW-1133">Transmembrane helix</keyword>
<dbReference type="Proteomes" id="UP000663829">
    <property type="component" value="Unassembled WGS sequence"/>
</dbReference>
<evidence type="ECO:0000256" key="2">
    <source>
        <dbReference type="SAM" id="Phobius"/>
    </source>
</evidence>
<organism evidence="3 5">
    <name type="scientific">Didymodactylos carnosus</name>
    <dbReference type="NCBI Taxonomy" id="1234261"/>
    <lineage>
        <taxon>Eukaryota</taxon>
        <taxon>Metazoa</taxon>
        <taxon>Spiralia</taxon>
        <taxon>Gnathifera</taxon>
        <taxon>Rotifera</taxon>
        <taxon>Eurotatoria</taxon>
        <taxon>Bdelloidea</taxon>
        <taxon>Philodinida</taxon>
        <taxon>Philodinidae</taxon>
        <taxon>Didymodactylos</taxon>
    </lineage>
</organism>
<evidence type="ECO:0000313" key="3">
    <source>
        <dbReference type="EMBL" id="CAF0993466.1"/>
    </source>
</evidence>
<reference evidence="3" key="1">
    <citation type="submission" date="2021-02" db="EMBL/GenBank/DDBJ databases">
        <authorList>
            <person name="Nowell W R."/>
        </authorList>
    </citation>
    <scope>NUCLEOTIDE SEQUENCE</scope>
</reference>
<keyword evidence="2" id="KW-0812">Transmembrane</keyword>
<protein>
    <submittedName>
        <fullName evidence="3">Uncharacterized protein</fullName>
    </submittedName>
</protein>
<proteinExistence type="predicted"/>
<gene>
    <name evidence="3" type="ORF">GPM918_LOCUS13375</name>
    <name evidence="4" type="ORF">SRO942_LOCUS13375</name>
</gene>
<dbReference type="EMBL" id="CAJOBC010003065">
    <property type="protein sequence ID" value="CAF3765295.1"/>
    <property type="molecule type" value="Genomic_DNA"/>
</dbReference>
<dbReference type="AlphaFoldDB" id="A0A814G9T8"/>